<keyword evidence="1" id="KW-1133">Transmembrane helix</keyword>
<keyword evidence="1" id="KW-0812">Transmembrane</keyword>
<comment type="caution">
    <text evidence="3">The sequence shown here is derived from an EMBL/GenBank/DDBJ whole genome shotgun (WGS) entry which is preliminary data.</text>
</comment>
<name>A0A430HD68_9BURK</name>
<evidence type="ECO:0000313" key="3">
    <source>
        <dbReference type="EMBL" id="RSZ55429.1"/>
    </source>
</evidence>
<dbReference type="Pfam" id="PF07811">
    <property type="entry name" value="TadE"/>
    <property type="match status" value="1"/>
</dbReference>
<dbReference type="OrthoDB" id="5397339at2"/>
<evidence type="ECO:0000259" key="2">
    <source>
        <dbReference type="Pfam" id="PF07811"/>
    </source>
</evidence>
<accession>A0A430HD68</accession>
<keyword evidence="1" id="KW-0472">Membrane</keyword>
<protein>
    <submittedName>
        <fullName evidence="3">Pilus assembly protein</fullName>
    </submittedName>
</protein>
<dbReference type="Proteomes" id="UP000278085">
    <property type="component" value="Unassembled WGS sequence"/>
</dbReference>
<gene>
    <name evidence="3" type="ORF">EJB06_29530</name>
</gene>
<evidence type="ECO:0000256" key="1">
    <source>
        <dbReference type="SAM" id="Phobius"/>
    </source>
</evidence>
<keyword evidence="4" id="KW-1185">Reference proteome</keyword>
<reference evidence="3 4" key="1">
    <citation type="submission" date="2018-12" db="EMBL/GenBank/DDBJ databases">
        <authorList>
            <person name="Yang E."/>
        </authorList>
    </citation>
    <scope>NUCLEOTIDE SEQUENCE [LARGE SCALE GENOMIC DNA]</scope>
    <source>
        <strain evidence="3 4">SOD</strain>
    </source>
</reference>
<dbReference type="EMBL" id="RXLQ01000026">
    <property type="protein sequence ID" value="RSZ55429.1"/>
    <property type="molecule type" value="Genomic_DNA"/>
</dbReference>
<feature type="transmembrane region" description="Helical" evidence="1">
    <location>
        <begin position="12"/>
        <end position="32"/>
    </location>
</feature>
<dbReference type="RefSeq" id="WP_126077601.1">
    <property type="nucleotide sequence ID" value="NZ_CP051166.1"/>
</dbReference>
<sequence length="147" mass="16155">MKTTPQRARRDGATSIELAFVLVLFFMFLLGATDMARMLFTWNAATEATRAGARYAVVCADPANQGQVLQKMRMMVPDIGAVALAWEPSGCNAENCAGVTVSITSLQYRWLSPLPGALLPPRALPTFSTYLPREMMRRDPNNALICQ</sequence>
<organism evidence="3 4">
    <name type="scientific">Massilia atriviolacea</name>
    <dbReference type="NCBI Taxonomy" id="2495579"/>
    <lineage>
        <taxon>Bacteria</taxon>
        <taxon>Pseudomonadati</taxon>
        <taxon>Pseudomonadota</taxon>
        <taxon>Betaproteobacteria</taxon>
        <taxon>Burkholderiales</taxon>
        <taxon>Oxalobacteraceae</taxon>
        <taxon>Telluria group</taxon>
        <taxon>Massilia</taxon>
    </lineage>
</organism>
<proteinExistence type="predicted"/>
<dbReference type="InterPro" id="IPR012495">
    <property type="entry name" value="TadE-like_dom"/>
</dbReference>
<evidence type="ECO:0000313" key="4">
    <source>
        <dbReference type="Proteomes" id="UP000278085"/>
    </source>
</evidence>
<feature type="domain" description="TadE-like" evidence="2">
    <location>
        <begin position="12"/>
        <end position="54"/>
    </location>
</feature>
<dbReference type="AlphaFoldDB" id="A0A430HD68"/>